<dbReference type="HAMAP" id="MF_01151">
    <property type="entry name" value="GrpE"/>
    <property type="match status" value="1"/>
</dbReference>
<dbReference type="SUPFAM" id="SSF51064">
    <property type="entry name" value="Head domain of nucleotide exchange factor GrpE"/>
    <property type="match status" value="1"/>
</dbReference>
<evidence type="ECO:0000256" key="1">
    <source>
        <dbReference type="ARBA" id="ARBA00009054"/>
    </source>
</evidence>
<dbReference type="GO" id="GO:0051082">
    <property type="term" value="F:unfolded protein binding"/>
    <property type="evidence" value="ECO:0007669"/>
    <property type="project" value="TreeGrafter"/>
</dbReference>
<dbReference type="AlphaFoldDB" id="A0A8J8TDN9"/>
<evidence type="ECO:0000256" key="2">
    <source>
        <dbReference type="ARBA" id="ARBA00023186"/>
    </source>
</evidence>
<dbReference type="GO" id="GO:0042803">
    <property type="term" value="F:protein homodimerization activity"/>
    <property type="evidence" value="ECO:0007669"/>
    <property type="project" value="InterPro"/>
</dbReference>
<name>A0A8J8TDN9_9ARCH</name>
<keyword evidence="3" id="KW-0346">Stress response</keyword>
<dbReference type="InterPro" id="IPR000740">
    <property type="entry name" value="GrpE"/>
</dbReference>
<feature type="region of interest" description="Disordered" evidence="5">
    <location>
        <begin position="11"/>
        <end position="44"/>
    </location>
</feature>
<dbReference type="Pfam" id="PF01025">
    <property type="entry name" value="GrpE"/>
    <property type="match status" value="1"/>
</dbReference>
<dbReference type="PANTHER" id="PTHR21237:SF23">
    <property type="entry name" value="GRPE PROTEIN HOMOLOG, MITOCHONDRIAL"/>
    <property type="match status" value="1"/>
</dbReference>
<dbReference type="Gene3D" id="3.90.20.20">
    <property type="match status" value="1"/>
</dbReference>
<protein>
    <recommendedName>
        <fullName evidence="3">Protein GrpE</fullName>
    </recommendedName>
    <alternativeName>
        <fullName evidence="3">HSP-70 cofactor</fullName>
    </alternativeName>
</protein>
<dbReference type="GO" id="GO:0005737">
    <property type="term" value="C:cytoplasm"/>
    <property type="evidence" value="ECO:0007669"/>
    <property type="project" value="UniProtKB-SubCell"/>
</dbReference>
<dbReference type="InterPro" id="IPR013805">
    <property type="entry name" value="GrpE_CC"/>
</dbReference>
<dbReference type="Gene3D" id="2.30.22.10">
    <property type="entry name" value="Head domain of nucleotide exchange factor GrpE"/>
    <property type="match status" value="1"/>
</dbReference>
<comment type="subunit">
    <text evidence="3">Homodimer.</text>
</comment>
<dbReference type="GO" id="GO:0006457">
    <property type="term" value="P:protein folding"/>
    <property type="evidence" value="ECO:0007669"/>
    <property type="project" value="InterPro"/>
</dbReference>
<comment type="similarity">
    <text evidence="1 3 4">Belongs to the GrpE family.</text>
</comment>
<sequence length="203" mass="22885">MIKHKTGAFWPPSNLFNVSDNGDMMNSPDSAENEASPEKGEQTELEKLKSELELEKLESKKLMELADGYLDSARRIKAEFENYQKRTAREKEETTLYATGKVVSEMLPLLDDLERALSAQCSLEEFKEGISKIHQNMLALFEDYGLKEIPTETFDPTYHEAFSVGEGEDGKILEVYQKGYSLGTKVLRCSKVKVAKETGENNG</sequence>
<dbReference type="GO" id="GO:0051087">
    <property type="term" value="F:protein-folding chaperone binding"/>
    <property type="evidence" value="ECO:0007669"/>
    <property type="project" value="InterPro"/>
</dbReference>
<comment type="function">
    <text evidence="3">Participates actively in the response to hyperosmotic and heat shock by preventing the aggregation of stress-denatured proteins, in association with DnaK and GrpE. It is the nucleotide exchange factor for DnaK and may function as a thermosensor. Unfolded proteins bind initially to DnaJ; upon interaction with the DnaJ-bound protein, DnaK hydrolyzes its bound ATP, resulting in the formation of a stable complex. GrpE releases ADP from DnaK; ATP binding to DnaK triggers the release of the substrate protein, thus completing the reaction cycle. Several rounds of ATP-dependent interactions between DnaJ, DnaK and GrpE are required for fully efficient folding.</text>
</comment>
<dbReference type="InterPro" id="IPR009012">
    <property type="entry name" value="GrpE_head"/>
</dbReference>
<keyword evidence="2 3" id="KW-0143">Chaperone</keyword>
<dbReference type="Proteomes" id="UP000752814">
    <property type="component" value="Unassembled WGS sequence"/>
</dbReference>
<gene>
    <name evidence="3" type="primary">grpE</name>
    <name evidence="6" type="ORF">A3207_06275</name>
</gene>
<evidence type="ECO:0000313" key="7">
    <source>
        <dbReference type="Proteomes" id="UP000752814"/>
    </source>
</evidence>
<evidence type="ECO:0000256" key="4">
    <source>
        <dbReference type="RuleBase" id="RU004478"/>
    </source>
</evidence>
<dbReference type="PANTHER" id="PTHR21237">
    <property type="entry name" value="GRPE PROTEIN"/>
    <property type="match status" value="1"/>
</dbReference>
<dbReference type="SUPFAM" id="SSF58014">
    <property type="entry name" value="Coiled-coil domain of nucleotide exchange factor GrpE"/>
    <property type="match status" value="1"/>
</dbReference>
<dbReference type="CDD" id="cd00446">
    <property type="entry name" value="GrpE"/>
    <property type="match status" value="1"/>
</dbReference>
<evidence type="ECO:0000256" key="3">
    <source>
        <dbReference type="HAMAP-Rule" id="MF_01151"/>
    </source>
</evidence>
<dbReference type="PRINTS" id="PR00773">
    <property type="entry name" value="GRPEPROTEIN"/>
</dbReference>
<proteinExistence type="inferred from homology"/>
<dbReference type="OMA" id="PHRHQAI"/>
<comment type="subcellular location">
    <subcellularLocation>
        <location evidence="3">Cytoplasm</location>
    </subcellularLocation>
</comment>
<comment type="caution">
    <text evidence="6">The sequence shown here is derived from an EMBL/GenBank/DDBJ whole genome shotgun (WGS) entry which is preliminary data.</text>
</comment>
<keyword evidence="3" id="KW-0963">Cytoplasm</keyword>
<organism evidence="6 7">
    <name type="scientific">Candidatus Methanomassiliicoccus intestinalis</name>
    <dbReference type="NCBI Taxonomy" id="1406512"/>
    <lineage>
        <taxon>Archaea</taxon>
        <taxon>Methanobacteriati</taxon>
        <taxon>Thermoplasmatota</taxon>
        <taxon>Thermoplasmata</taxon>
        <taxon>Methanomassiliicoccales</taxon>
        <taxon>Methanomassiliicoccaceae</taxon>
        <taxon>Methanomassiliicoccus</taxon>
    </lineage>
</organism>
<evidence type="ECO:0000313" key="6">
    <source>
        <dbReference type="EMBL" id="TQS83930.1"/>
    </source>
</evidence>
<accession>A0A8J8TDN9</accession>
<evidence type="ECO:0000256" key="5">
    <source>
        <dbReference type="SAM" id="MobiDB-lite"/>
    </source>
</evidence>
<dbReference type="GO" id="GO:0000774">
    <property type="term" value="F:adenyl-nucleotide exchange factor activity"/>
    <property type="evidence" value="ECO:0007669"/>
    <property type="project" value="InterPro"/>
</dbReference>
<reference evidence="6" key="1">
    <citation type="submission" date="2016-03" db="EMBL/GenBank/DDBJ databases">
        <authorList>
            <person name="Borrel G."/>
            <person name="Mccann A."/>
            <person name="O'Toole P.W."/>
        </authorList>
    </citation>
    <scope>NUCLEOTIDE SEQUENCE</scope>
    <source>
        <strain evidence="6">183</strain>
    </source>
</reference>
<dbReference type="EMBL" id="LVVT01000007">
    <property type="protein sequence ID" value="TQS83930.1"/>
    <property type="molecule type" value="Genomic_DNA"/>
</dbReference>